<evidence type="ECO:0000313" key="2">
    <source>
        <dbReference type="Proteomes" id="UP001497522"/>
    </source>
</evidence>
<keyword evidence="2" id="KW-1185">Reference proteome</keyword>
<reference evidence="1" key="1">
    <citation type="submission" date="2024-03" db="EMBL/GenBank/DDBJ databases">
        <authorList>
            <consortium name="ELIXIR-Norway"/>
            <consortium name="Elixir Norway"/>
        </authorList>
    </citation>
    <scope>NUCLEOTIDE SEQUENCE</scope>
</reference>
<dbReference type="EMBL" id="OZ023716">
    <property type="protein sequence ID" value="CAK9865802.1"/>
    <property type="molecule type" value="Genomic_DNA"/>
</dbReference>
<dbReference type="PANTHER" id="PTHR31152">
    <property type="entry name" value="PLAC8 FAMILY PROTEIN"/>
    <property type="match status" value="1"/>
</dbReference>
<evidence type="ECO:0000313" key="1">
    <source>
        <dbReference type="EMBL" id="CAK9865802.1"/>
    </source>
</evidence>
<organism evidence="1 2">
    <name type="scientific">Sphagnum jensenii</name>
    <dbReference type="NCBI Taxonomy" id="128206"/>
    <lineage>
        <taxon>Eukaryota</taxon>
        <taxon>Viridiplantae</taxon>
        <taxon>Streptophyta</taxon>
        <taxon>Embryophyta</taxon>
        <taxon>Bryophyta</taxon>
        <taxon>Sphagnophytina</taxon>
        <taxon>Sphagnopsida</taxon>
        <taxon>Sphagnales</taxon>
        <taxon>Sphagnaceae</taxon>
        <taxon>Sphagnum</taxon>
    </lineage>
</organism>
<protein>
    <submittedName>
        <fullName evidence="1">Uncharacterized protein</fullName>
    </submittedName>
</protein>
<name>A0ABP1ATV2_9BRYO</name>
<accession>A0ABP1ATV2</accession>
<sequence>MVVDPLYCCFTLLCTHVLHTFNVKEFYTTIGLIMYVVVETCHAVGIVENQIAHKMPIFEEITCVIDCIADISYCVVCSCMQTQQMLELDKRDGVIIRPWSNIPPQEQMMSRT</sequence>
<gene>
    <name evidence="1" type="ORF">CSSPJE1EN2_LOCUS8797</name>
</gene>
<proteinExistence type="predicted"/>
<dbReference type="Proteomes" id="UP001497522">
    <property type="component" value="Chromosome 15"/>
</dbReference>
<dbReference type="PANTHER" id="PTHR31152:SF23">
    <property type="entry name" value="PLAC8 FAMILY PROTEIN"/>
    <property type="match status" value="1"/>
</dbReference>